<protein>
    <recommendedName>
        <fullName evidence="4">Helix-turn-helix domain-containing protein</fullName>
    </recommendedName>
</protein>
<dbReference type="Proteomes" id="UP000266934">
    <property type="component" value="Chromosome"/>
</dbReference>
<dbReference type="KEGG" id="blag:BLTE_35860"/>
<keyword evidence="3" id="KW-1185">Reference proteome</keyword>
<sequence length="294" mass="32351">MADAALRTFSSLTASTLYNHINAARSPDQLDNLCSALWRHQGKGEISYDEAVFLESAIGKRRPWRPSGMKIGPLRGRIGSIFEEPRKPHRSHDRKASRERRRMLGGSGAIPPHLRALFTEGERAVLAIIAGEVKHHGQCDLPIDKIAALAGCCRTTVQNALNEARRGGLIRITVRPQRGRKNLPNVVEIISREWMTWLRRGPTAHRPNRVQNTKIVNPSKNIDIKKYQRKSEATAAAAQGAFDEGPGRCSPPRSHREVAASGAKNRGCSSPTHSAPLSKRSTRPLGPSPARACE</sequence>
<dbReference type="AlphaFoldDB" id="A0A348G5R8"/>
<feature type="region of interest" description="Disordered" evidence="1">
    <location>
        <begin position="83"/>
        <end position="106"/>
    </location>
</feature>
<organism evidence="2 3">
    <name type="scientific">Blastochloris tepida</name>
    <dbReference type="NCBI Taxonomy" id="2233851"/>
    <lineage>
        <taxon>Bacteria</taxon>
        <taxon>Pseudomonadati</taxon>
        <taxon>Pseudomonadota</taxon>
        <taxon>Alphaproteobacteria</taxon>
        <taxon>Hyphomicrobiales</taxon>
        <taxon>Blastochloridaceae</taxon>
        <taxon>Blastochloris</taxon>
    </lineage>
</organism>
<proteinExistence type="predicted"/>
<feature type="region of interest" description="Disordered" evidence="1">
    <location>
        <begin position="236"/>
        <end position="294"/>
    </location>
</feature>
<evidence type="ECO:0000313" key="2">
    <source>
        <dbReference type="EMBL" id="BBF94901.1"/>
    </source>
</evidence>
<dbReference type="RefSeq" id="WP_126401941.1">
    <property type="nucleotide sequence ID" value="NZ_AP018907.1"/>
</dbReference>
<evidence type="ECO:0000313" key="3">
    <source>
        <dbReference type="Proteomes" id="UP000266934"/>
    </source>
</evidence>
<gene>
    <name evidence="2" type="ORF">BLTE_35860</name>
</gene>
<evidence type="ECO:0000256" key="1">
    <source>
        <dbReference type="SAM" id="MobiDB-lite"/>
    </source>
</evidence>
<feature type="compositionally biased region" description="Basic residues" evidence="1">
    <location>
        <begin position="87"/>
        <end position="103"/>
    </location>
</feature>
<accession>A0A348G5R8</accession>
<reference evidence="2 3" key="1">
    <citation type="submission" date="2018-08" db="EMBL/GenBank/DDBJ databases">
        <title>Complete genome sequencing of Blastochloris tepida GI.</title>
        <authorList>
            <person name="Tsukatani Y."/>
            <person name="Mori H."/>
        </authorList>
    </citation>
    <scope>NUCLEOTIDE SEQUENCE [LARGE SCALE GENOMIC DNA]</scope>
    <source>
        <strain evidence="2 3">GI</strain>
    </source>
</reference>
<dbReference type="OrthoDB" id="8005824at2"/>
<name>A0A348G5R8_9HYPH</name>
<evidence type="ECO:0008006" key="4">
    <source>
        <dbReference type="Google" id="ProtNLM"/>
    </source>
</evidence>
<dbReference type="EMBL" id="AP018907">
    <property type="protein sequence ID" value="BBF94901.1"/>
    <property type="molecule type" value="Genomic_DNA"/>
</dbReference>